<evidence type="ECO:0008006" key="3">
    <source>
        <dbReference type="Google" id="ProtNLM"/>
    </source>
</evidence>
<gene>
    <name evidence="1" type="ORF">A3B54_02235</name>
</gene>
<name>A0A1F5H202_9BACT</name>
<dbReference type="Gene3D" id="1.10.10.410">
    <property type="match status" value="1"/>
</dbReference>
<dbReference type="PANTHER" id="PTHR28055:SF1">
    <property type="entry name" value="ALTERED INHERITANCE OF MITOCHONDRIA PROTEIN 41, MITOCHONDRIAL"/>
    <property type="match status" value="1"/>
</dbReference>
<dbReference type="Pfam" id="PF09424">
    <property type="entry name" value="YqeY"/>
    <property type="match status" value="1"/>
</dbReference>
<evidence type="ECO:0000313" key="2">
    <source>
        <dbReference type="Proteomes" id="UP000177039"/>
    </source>
</evidence>
<dbReference type="Gene3D" id="1.10.1510.10">
    <property type="entry name" value="Uncharacterised protein YqeY/AIM41 PF09424, N-terminal domain"/>
    <property type="match status" value="1"/>
</dbReference>
<dbReference type="InterPro" id="IPR019004">
    <property type="entry name" value="YqeY/Aim41"/>
</dbReference>
<dbReference type="InterPro" id="IPR003789">
    <property type="entry name" value="Asn/Gln_tRNA_amidoTrase-B-like"/>
</dbReference>
<proteinExistence type="predicted"/>
<comment type="caution">
    <text evidence="1">The sequence shown here is derived from an EMBL/GenBank/DDBJ whole genome shotgun (WGS) entry which is preliminary data.</text>
</comment>
<accession>A0A1F5H202</accession>
<dbReference type="AlphaFoldDB" id="A0A1F5H202"/>
<protein>
    <recommendedName>
        <fullName evidence="3">Glutamyl-tRNA amidotransferase</fullName>
    </recommendedName>
</protein>
<dbReference type="SUPFAM" id="SSF89095">
    <property type="entry name" value="GatB/YqeY motif"/>
    <property type="match status" value="1"/>
</dbReference>
<dbReference type="EMBL" id="MFBT01000041">
    <property type="protein sequence ID" value="OGD98190.1"/>
    <property type="molecule type" value="Genomic_DNA"/>
</dbReference>
<reference evidence="1 2" key="1">
    <citation type="journal article" date="2016" name="Nat. Commun.">
        <title>Thousands of microbial genomes shed light on interconnected biogeochemical processes in an aquifer system.</title>
        <authorList>
            <person name="Anantharaman K."/>
            <person name="Brown C.T."/>
            <person name="Hug L.A."/>
            <person name="Sharon I."/>
            <person name="Castelle C.J."/>
            <person name="Probst A.J."/>
            <person name="Thomas B.C."/>
            <person name="Singh A."/>
            <person name="Wilkins M.J."/>
            <person name="Karaoz U."/>
            <person name="Brodie E.L."/>
            <person name="Williams K.H."/>
            <person name="Hubbard S.S."/>
            <person name="Banfield J.F."/>
        </authorList>
    </citation>
    <scope>NUCLEOTIDE SEQUENCE [LARGE SCALE GENOMIC DNA]</scope>
</reference>
<sequence length="151" mass="16127">MSSLLEQISQDLNSAIKARDAVAVSTLRFLLSGLHNAKIAKGKDLADDEVISEIAKGVKRHQESIVAYEAGGRVDLAEKEKTEMAILRKYQPAQLPAQEIEKIVDEVIAQFGAVGIGDLSKVMAAVMPKVKGKADGAVVSEIVKSRLSTNG</sequence>
<organism evidence="1 2">
    <name type="scientific">Candidatus Curtissbacteria bacterium RIFCSPLOWO2_01_FULL_42_50</name>
    <dbReference type="NCBI Taxonomy" id="1797730"/>
    <lineage>
        <taxon>Bacteria</taxon>
        <taxon>Candidatus Curtissiibacteriota</taxon>
    </lineage>
</organism>
<dbReference type="InterPro" id="IPR042184">
    <property type="entry name" value="YqeY/Aim41_N"/>
</dbReference>
<evidence type="ECO:0000313" key="1">
    <source>
        <dbReference type="EMBL" id="OGD98190.1"/>
    </source>
</evidence>
<dbReference type="PANTHER" id="PTHR28055">
    <property type="entry name" value="ALTERED INHERITANCE OF MITOCHONDRIA PROTEIN 41, MITOCHONDRIAL"/>
    <property type="match status" value="1"/>
</dbReference>
<dbReference type="InterPro" id="IPR023168">
    <property type="entry name" value="GatB_Yqey_C_2"/>
</dbReference>
<dbReference type="Proteomes" id="UP000177039">
    <property type="component" value="Unassembled WGS sequence"/>
</dbReference>
<dbReference type="GO" id="GO:0016884">
    <property type="term" value="F:carbon-nitrogen ligase activity, with glutamine as amido-N-donor"/>
    <property type="evidence" value="ECO:0007669"/>
    <property type="project" value="InterPro"/>
</dbReference>